<organism evidence="4 5">
    <name type="scientific">Methylobacterium gnaphalii</name>
    <dbReference type="NCBI Taxonomy" id="1010610"/>
    <lineage>
        <taxon>Bacteria</taxon>
        <taxon>Pseudomonadati</taxon>
        <taxon>Pseudomonadota</taxon>
        <taxon>Alphaproteobacteria</taxon>
        <taxon>Hyphomicrobiales</taxon>
        <taxon>Methylobacteriaceae</taxon>
        <taxon>Methylobacterium</taxon>
    </lineage>
</organism>
<dbReference type="InterPro" id="IPR000644">
    <property type="entry name" value="CBS_dom"/>
</dbReference>
<evidence type="ECO:0000256" key="1">
    <source>
        <dbReference type="ARBA" id="ARBA00023122"/>
    </source>
</evidence>
<reference evidence="4 5" key="1">
    <citation type="submission" date="2019-07" db="EMBL/GenBank/DDBJ databases">
        <title>Whole genome shotgun sequence of Methylobacterium gnaphalii NBRC 107716.</title>
        <authorList>
            <person name="Hosoyama A."/>
            <person name="Uohara A."/>
            <person name="Ohji S."/>
            <person name="Ichikawa N."/>
        </authorList>
    </citation>
    <scope>NUCLEOTIDE SEQUENCE [LARGE SCALE GENOMIC DNA]</scope>
    <source>
        <strain evidence="4 5">NBRC 107716</strain>
    </source>
</reference>
<evidence type="ECO:0000313" key="5">
    <source>
        <dbReference type="Proteomes" id="UP000321750"/>
    </source>
</evidence>
<proteinExistence type="predicted"/>
<dbReference type="PANTHER" id="PTHR43080:SF2">
    <property type="entry name" value="CBS DOMAIN-CONTAINING PROTEIN"/>
    <property type="match status" value="1"/>
</dbReference>
<accession>A0A512JHS1</accession>
<feature type="domain" description="CBS" evidence="3">
    <location>
        <begin position="76"/>
        <end position="132"/>
    </location>
</feature>
<dbReference type="PROSITE" id="PS51371">
    <property type="entry name" value="CBS"/>
    <property type="match status" value="2"/>
</dbReference>
<protein>
    <submittedName>
        <fullName evidence="4">Inosine-5-monophosphate dehydrogenase</fullName>
    </submittedName>
</protein>
<dbReference type="SUPFAM" id="SSF54631">
    <property type="entry name" value="CBS-domain pair"/>
    <property type="match status" value="1"/>
</dbReference>
<dbReference type="InterPro" id="IPR044725">
    <property type="entry name" value="CBSX3_CBS_dom"/>
</dbReference>
<name>A0A512JHS1_9HYPH</name>
<evidence type="ECO:0000313" key="4">
    <source>
        <dbReference type="EMBL" id="GEP09509.1"/>
    </source>
</evidence>
<dbReference type="CDD" id="cd04623">
    <property type="entry name" value="CBS_pair_bac_euk"/>
    <property type="match status" value="1"/>
</dbReference>
<keyword evidence="5" id="KW-1185">Reference proteome</keyword>
<feature type="domain" description="CBS" evidence="3">
    <location>
        <begin position="8"/>
        <end position="66"/>
    </location>
</feature>
<dbReference type="OrthoDB" id="9807125at2"/>
<keyword evidence="1 2" id="KW-0129">CBS domain</keyword>
<evidence type="ECO:0000256" key="2">
    <source>
        <dbReference type="PROSITE-ProRule" id="PRU00703"/>
    </source>
</evidence>
<gene>
    <name evidence="4" type="ORF">MGN01_13540</name>
</gene>
<sequence>MTVARILAEKGAAVTTVASQRTMDEAIHILAEKRIGAVIVSDADERVIGILSERDVMRALAESGAAAFDAPVSQYMTAKVTTCTRDTTIEEVMGMMTDGRFRHLPVVEDGRLIGVVSIGDVVKRRIATVEAEHKAMREYITMA</sequence>
<evidence type="ECO:0000259" key="3">
    <source>
        <dbReference type="PROSITE" id="PS51371"/>
    </source>
</evidence>
<dbReference type="RefSeq" id="WP_147045813.1">
    <property type="nucleotide sequence ID" value="NZ_BJZV01000005.1"/>
</dbReference>
<dbReference type="Pfam" id="PF00571">
    <property type="entry name" value="CBS"/>
    <property type="match status" value="2"/>
</dbReference>
<dbReference type="InterPro" id="IPR046342">
    <property type="entry name" value="CBS_dom_sf"/>
</dbReference>
<dbReference type="EMBL" id="BJZV01000005">
    <property type="protein sequence ID" value="GEP09509.1"/>
    <property type="molecule type" value="Genomic_DNA"/>
</dbReference>
<dbReference type="Proteomes" id="UP000321750">
    <property type="component" value="Unassembled WGS sequence"/>
</dbReference>
<dbReference type="SMART" id="SM00116">
    <property type="entry name" value="CBS"/>
    <property type="match status" value="2"/>
</dbReference>
<dbReference type="AlphaFoldDB" id="A0A512JHS1"/>
<dbReference type="PANTHER" id="PTHR43080">
    <property type="entry name" value="CBS DOMAIN-CONTAINING PROTEIN CBSX3, MITOCHONDRIAL"/>
    <property type="match status" value="1"/>
</dbReference>
<dbReference type="Gene3D" id="3.10.580.10">
    <property type="entry name" value="CBS-domain"/>
    <property type="match status" value="1"/>
</dbReference>
<dbReference type="InterPro" id="IPR051257">
    <property type="entry name" value="Diverse_CBS-Domain"/>
</dbReference>
<comment type="caution">
    <text evidence="4">The sequence shown here is derived from an EMBL/GenBank/DDBJ whole genome shotgun (WGS) entry which is preliminary data.</text>
</comment>